<comment type="caution">
    <text evidence="1">The sequence shown here is derived from an EMBL/GenBank/DDBJ whole genome shotgun (WGS) entry which is preliminary data.</text>
</comment>
<dbReference type="Proteomes" id="UP000018888">
    <property type="component" value="Unassembled WGS sequence"/>
</dbReference>
<evidence type="ECO:0000313" key="2">
    <source>
        <dbReference type="Proteomes" id="UP000018888"/>
    </source>
</evidence>
<organism evidence="1 2">
    <name type="scientific">Rhizophagus irregularis (strain DAOM 181602 / DAOM 197198 / MUCL 43194)</name>
    <name type="common">Arbuscular mycorrhizal fungus</name>
    <name type="synonym">Glomus intraradices</name>
    <dbReference type="NCBI Taxonomy" id="747089"/>
    <lineage>
        <taxon>Eukaryota</taxon>
        <taxon>Fungi</taxon>
        <taxon>Fungi incertae sedis</taxon>
        <taxon>Mucoromycota</taxon>
        <taxon>Glomeromycotina</taxon>
        <taxon>Glomeromycetes</taxon>
        <taxon>Glomerales</taxon>
        <taxon>Glomeraceae</taxon>
        <taxon>Rhizophagus</taxon>
    </lineage>
</organism>
<accession>A0A2P4Q3I1</accession>
<name>A0A2P4Q3I1_RHIID</name>
<dbReference type="AlphaFoldDB" id="A0A2P4Q3I1"/>
<dbReference type="VEuPathDB" id="FungiDB:RhiirFUN_014560"/>
<dbReference type="EMBL" id="AUPC02000098">
    <property type="protein sequence ID" value="POG72207.1"/>
    <property type="molecule type" value="Genomic_DNA"/>
</dbReference>
<reference evidence="1 2" key="1">
    <citation type="journal article" date="2013" name="Proc. Natl. Acad. Sci. U.S.A.">
        <title>Genome of an arbuscular mycorrhizal fungus provides insight into the oldest plant symbiosis.</title>
        <authorList>
            <person name="Tisserant E."/>
            <person name="Malbreil M."/>
            <person name="Kuo A."/>
            <person name="Kohler A."/>
            <person name="Symeonidi A."/>
            <person name="Balestrini R."/>
            <person name="Charron P."/>
            <person name="Duensing N."/>
            <person name="Frei Dit Frey N."/>
            <person name="Gianinazzi-Pearson V."/>
            <person name="Gilbert L.B."/>
            <person name="Handa Y."/>
            <person name="Herr J.R."/>
            <person name="Hijri M."/>
            <person name="Koul R."/>
            <person name="Kawaguchi M."/>
            <person name="Krajinski F."/>
            <person name="Lammers P.J."/>
            <person name="Masclaux F.G."/>
            <person name="Murat C."/>
            <person name="Morin E."/>
            <person name="Ndikumana S."/>
            <person name="Pagni M."/>
            <person name="Petitpierre D."/>
            <person name="Requena N."/>
            <person name="Rosikiewicz P."/>
            <person name="Riley R."/>
            <person name="Saito K."/>
            <person name="San Clemente H."/>
            <person name="Shapiro H."/>
            <person name="van Tuinen D."/>
            <person name="Becard G."/>
            <person name="Bonfante P."/>
            <person name="Paszkowski U."/>
            <person name="Shachar-Hill Y.Y."/>
            <person name="Tuskan G.A."/>
            <person name="Young P.W."/>
            <person name="Sanders I.R."/>
            <person name="Henrissat B."/>
            <person name="Rensing S.A."/>
            <person name="Grigoriev I.V."/>
            <person name="Corradi N."/>
            <person name="Roux C."/>
            <person name="Martin F."/>
        </authorList>
    </citation>
    <scope>NUCLEOTIDE SEQUENCE [LARGE SCALE GENOMIC DNA]</scope>
    <source>
        <strain evidence="1 2">DAOM 197198</strain>
    </source>
</reference>
<sequence>MLGELEYQEFLPEDDLLQCEENKKSKNLGGRPKSLVWGTYAKQGAALKKEAKICNISGGGLKRWVNTQWHTMFDCVDSIRRHKEVLEKLQTDYENLLPQAILTILRSQARIFDKEDDLIISKELNLDANAFIKDLDEIIEDSDNIGMEEENIQDIVISENESSIEWDPDTEADKIIDDM</sequence>
<protein>
    <submittedName>
        <fullName evidence="1">Uncharacterized protein</fullName>
    </submittedName>
</protein>
<proteinExistence type="predicted"/>
<gene>
    <name evidence="1" type="ORF">GLOIN_2v1477862</name>
</gene>
<evidence type="ECO:0000313" key="1">
    <source>
        <dbReference type="EMBL" id="POG72207.1"/>
    </source>
</evidence>
<reference evidence="1 2" key="2">
    <citation type="journal article" date="2018" name="New Phytol.">
        <title>High intraspecific genome diversity in the model arbuscular mycorrhizal symbiont Rhizophagus irregularis.</title>
        <authorList>
            <person name="Chen E.C.H."/>
            <person name="Morin E."/>
            <person name="Beaudet D."/>
            <person name="Noel J."/>
            <person name="Yildirir G."/>
            <person name="Ndikumana S."/>
            <person name="Charron P."/>
            <person name="St-Onge C."/>
            <person name="Giorgi J."/>
            <person name="Kruger M."/>
            <person name="Marton T."/>
            <person name="Ropars J."/>
            <person name="Grigoriev I.V."/>
            <person name="Hainaut M."/>
            <person name="Henrissat B."/>
            <person name="Roux C."/>
            <person name="Martin F."/>
            <person name="Corradi N."/>
        </authorList>
    </citation>
    <scope>NUCLEOTIDE SEQUENCE [LARGE SCALE GENOMIC DNA]</scope>
    <source>
        <strain evidence="1 2">DAOM 197198</strain>
    </source>
</reference>
<keyword evidence="2" id="KW-1185">Reference proteome</keyword>